<reference evidence="3" key="3">
    <citation type="submission" date="2025-04" db="UniProtKB">
        <authorList>
            <consortium name="RefSeq"/>
        </authorList>
    </citation>
    <scope>IDENTIFICATION</scope>
    <source>
        <strain evidence="3">CBS 781.70</strain>
    </source>
</reference>
<dbReference type="RefSeq" id="XP_033536483.1">
    <property type="nucleotide sequence ID" value="XM_033678884.1"/>
</dbReference>
<evidence type="ECO:0000313" key="1">
    <source>
        <dbReference type="EMBL" id="KAF1814852.1"/>
    </source>
</evidence>
<sequence>MVRFAIGLRESVLTRYGNRDQTILNTGCAAENEKLRDCFYETKDWRECKDEVRFYGRRS</sequence>
<reference evidence="1 3" key="1">
    <citation type="submission" date="2020-01" db="EMBL/GenBank/DDBJ databases">
        <authorList>
            <consortium name="DOE Joint Genome Institute"/>
            <person name="Haridas S."/>
            <person name="Albert R."/>
            <person name="Binder M."/>
            <person name="Bloem J."/>
            <person name="Labutti K."/>
            <person name="Salamov A."/>
            <person name="Andreopoulos B."/>
            <person name="Baker S.E."/>
            <person name="Barry K."/>
            <person name="Bills G."/>
            <person name="Bluhm B.H."/>
            <person name="Cannon C."/>
            <person name="Castanera R."/>
            <person name="Culley D.E."/>
            <person name="Daum C."/>
            <person name="Ezra D."/>
            <person name="Gonzalez J.B."/>
            <person name="Henrissat B."/>
            <person name="Kuo A."/>
            <person name="Liang C."/>
            <person name="Lipzen A."/>
            <person name="Lutzoni F."/>
            <person name="Magnuson J."/>
            <person name="Mondo S."/>
            <person name="Nolan M."/>
            <person name="Ohm R."/>
            <person name="Pangilinan J."/>
            <person name="Park H.-J."/>
            <person name="Ramirez L."/>
            <person name="Alfaro M."/>
            <person name="Sun H."/>
            <person name="Tritt A."/>
            <person name="Yoshinaga Y."/>
            <person name="Zwiers L.-H."/>
            <person name="Turgeon B.G."/>
            <person name="Goodwin S.B."/>
            <person name="Spatafora J.W."/>
            <person name="Crous P.W."/>
            <person name="Grigoriev I.V."/>
        </authorList>
    </citation>
    <scope>NUCLEOTIDE SEQUENCE</scope>
    <source>
        <strain evidence="1 3">CBS 781.70</strain>
    </source>
</reference>
<proteinExistence type="predicted"/>
<evidence type="ECO:0000313" key="2">
    <source>
        <dbReference type="Proteomes" id="UP000504638"/>
    </source>
</evidence>
<reference evidence="3" key="2">
    <citation type="submission" date="2020-04" db="EMBL/GenBank/DDBJ databases">
        <authorList>
            <consortium name="NCBI Genome Project"/>
        </authorList>
    </citation>
    <scope>NUCLEOTIDE SEQUENCE</scope>
    <source>
        <strain evidence="3">CBS 781.70</strain>
    </source>
</reference>
<name>A0A6G1GA27_9PEZI</name>
<dbReference type="OrthoDB" id="5586401at2759"/>
<dbReference type="GeneID" id="54419454"/>
<accession>A0A6G1GA27</accession>
<dbReference type="Proteomes" id="UP000504638">
    <property type="component" value="Unplaced"/>
</dbReference>
<evidence type="ECO:0000313" key="3">
    <source>
        <dbReference type="RefSeq" id="XP_033536483.1"/>
    </source>
</evidence>
<protein>
    <recommendedName>
        <fullName evidence="4">CHCH domain-containing protein</fullName>
    </recommendedName>
</protein>
<organism evidence="1">
    <name type="scientific">Eremomyces bilateralis CBS 781.70</name>
    <dbReference type="NCBI Taxonomy" id="1392243"/>
    <lineage>
        <taxon>Eukaryota</taxon>
        <taxon>Fungi</taxon>
        <taxon>Dikarya</taxon>
        <taxon>Ascomycota</taxon>
        <taxon>Pezizomycotina</taxon>
        <taxon>Dothideomycetes</taxon>
        <taxon>Dothideomycetes incertae sedis</taxon>
        <taxon>Eremomycetales</taxon>
        <taxon>Eremomycetaceae</taxon>
        <taxon>Eremomyces</taxon>
    </lineage>
</organism>
<gene>
    <name evidence="1 3" type="ORF">P152DRAFT_455891</name>
</gene>
<dbReference type="AlphaFoldDB" id="A0A6G1GA27"/>
<keyword evidence="2" id="KW-1185">Reference proteome</keyword>
<evidence type="ECO:0008006" key="4">
    <source>
        <dbReference type="Google" id="ProtNLM"/>
    </source>
</evidence>
<dbReference type="EMBL" id="ML975152">
    <property type="protein sequence ID" value="KAF1814852.1"/>
    <property type="molecule type" value="Genomic_DNA"/>
</dbReference>